<keyword evidence="12 17" id="KW-0186">Copper</keyword>
<feature type="region of interest" description="Disordered" evidence="18">
    <location>
        <begin position="331"/>
        <end position="454"/>
    </location>
</feature>
<accession>A0A2S8SV02</accession>
<evidence type="ECO:0000313" key="22">
    <source>
        <dbReference type="EMBL" id="PQV64620.1"/>
    </source>
</evidence>
<feature type="region of interest" description="Disordered" evidence="18">
    <location>
        <begin position="468"/>
        <end position="523"/>
    </location>
</feature>
<dbReference type="GO" id="GO:0020037">
    <property type="term" value="F:heme binding"/>
    <property type="evidence" value="ECO:0007669"/>
    <property type="project" value="InterPro"/>
</dbReference>
<organism evidence="22 23">
    <name type="scientific">Abditibacterium utsteinense</name>
    <dbReference type="NCBI Taxonomy" id="1960156"/>
    <lineage>
        <taxon>Bacteria</taxon>
        <taxon>Pseudomonadati</taxon>
        <taxon>Abditibacteriota</taxon>
        <taxon>Abditibacteriia</taxon>
        <taxon>Abditibacteriales</taxon>
        <taxon>Abditibacteriaceae</taxon>
        <taxon>Abditibacterium</taxon>
    </lineage>
</organism>
<dbReference type="Proteomes" id="UP000237684">
    <property type="component" value="Unassembled WGS sequence"/>
</dbReference>
<dbReference type="InterPro" id="IPR008972">
    <property type="entry name" value="Cupredoxin"/>
</dbReference>
<evidence type="ECO:0000256" key="10">
    <source>
        <dbReference type="ARBA" id="ARBA00022989"/>
    </source>
</evidence>
<evidence type="ECO:0000256" key="3">
    <source>
        <dbReference type="ARBA" id="ARBA00022448"/>
    </source>
</evidence>
<keyword evidence="6 16" id="KW-0812">Transmembrane</keyword>
<evidence type="ECO:0000256" key="6">
    <source>
        <dbReference type="ARBA" id="ARBA00022692"/>
    </source>
</evidence>
<comment type="caution">
    <text evidence="22">The sequence shown here is derived from an EMBL/GenBank/DDBJ whole genome shotgun (WGS) entry which is preliminary data.</text>
</comment>
<dbReference type="NCBIfam" id="TIGR02866">
    <property type="entry name" value="CoxB"/>
    <property type="match status" value="1"/>
</dbReference>
<dbReference type="GO" id="GO:0005886">
    <property type="term" value="C:plasma membrane"/>
    <property type="evidence" value="ECO:0007669"/>
    <property type="project" value="UniProtKB-SubCell"/>
</dbReference>
<feature type="compositionally biased region" description="Polar residues" evidence="18">
    <location>
        <begin position="479"/>
        <end position="500"/>
    </location>
</feature>
<evidence type="ECO:0000256" key="12">
    <source>
        <dbReference type="ARBA" id="ARBA00023008"/>
    </source>
</evidence>
<keyword evidence="7 15" id="KW-0479">Metal-binding</keyword>
<dbReference type="Gene3D" id="2.60.40.420">
    <property type="entry name" value="Cupredoxins - blue copper proteins"/>
    <property type="match status" value="1"/>
</dbReference>
<dbReference type="SUPFAM" id="SSF81464">
    <property type="entry name" value="Cytochrome c oxidase subunit II-like, transmembrane region"/>
    <property type="match status" value="1"/>
</dbReference>
<gene>
    <name evidence="22" type="ORF">B1R32_104113</name>
</gene>
<sequence>MVQQLLDLFPFLPPQASSVAGGIDGVFWLITAICFAFALGVTFFLILFTVRYRQGTKVNRVLPHHEGIALEMIWTVIPLVIAVGMFLVSTVVYFQTVRAPKDATEIFVVGKQWMWKIQHPNGRWEMNEIHVPVGKAVKLTMISEDVIHDFGLPAFRLNMDVVPGKYTQMWFNPTRVGRYHIFCAQYCGTNHAIMGGYVTVMEPADFEKWSNTGNVSTAFSSNGERLFRENGCTGCHGPNSNVRAPNLAGIYGIDQPVQIADNGPWRSDLPSTVVKADYRYLHDSIYLPMKEVAAGYKPIMPSYQGRLSEEEVIQLIDYIKTLGTSNGTSNGSAAGYQPYPGQQAGGGAISGSAGGDSRSGRTDYTGNPTGNMSDSVDREAIYRNGFDPGSDNNSGRTNNGGNPTGDMSNSRDREAIFRGGGVVSNQATLDRSAGGMKKKDSNARGGLNPYVSDNYTKSVVPIYSNGLRSQTQSQGSGTLSKGVQTLPNNAPSPLNQGTADSNRRGGLQMSNGAALQPLQSGSR</sequence>
<feature type="domain" description="Cytochrome oxidase subunit II copper A binding" evidence="20">
    <location>
        <begin position="101"/>
        <end position="212"/>
    </location>
</feature>
<keyword evidence="23" id="KW-1185">Reference proteome</keyword>
<dbReference type="SUPFAM" id="SSF46626">
    <property type="entry name" value="Cytochrome c"/>
    <property type="match status" value="1"/>
</dbReference>
<keyword evidence="4 15" id="KW-0349">Heme</keyword>
<proteinExistence type="inferred from homology"/>
<feature type="domain" description="Cytochrome c" evidence="21">
    <location>
        <begin position="218"/>
        <end position="323"/>
    </location>
</feature>
<comment type="function">
    <text evidence="14 17">Subunits I and II form the functional core of the enzyme complex. Electrons originating in cytochrome c are transferred via heme a and Cu(A) to the binuclear center formed by heme a3 and Cu(B).</text>
</comment>
<evidence type="ECO:0000256" key="1">
    <source>
        <dbReference type="ARBA" id="ARBA00004141"/>
    </source>
</evidence>
<keyword evidence="13 19" id="KW-0472">Membrane</keyword>
<dbReference type="PRINTS" id="PR00605">
    <property type="entry name" value="CYTCHROMECIC"/>
</dbReference>
<feature type="compositionally biased region" description="Low complexity" evidence="18">
    <location>
        <begin position="333"/>
        <end position="342"/>
    </location>
</feature>
<dbReference type="GO" id="GO:0005507">
    <property type="term" value="F:copper ion binding"/>
    <property type="evidence" value="ECO:0007669"/>
    <property type="project" value="InterPro"/>
</dbReference>
<feature type="compositionally biased region" description="Polar residues" evidence="18">
    <location>
        <begin position="390"/>
        <end position="408"/>
    </location>
</feature>
<dbReference type="GO" id="GO:0016491">
    <property type="term" value="F:oxidoreductase activity"/>
    <property type="evidence" value="ECO:0007669"/>
    <property type="project" value="InterPro"/>
</dbReference>
<feature type="compositionally biased region" description="Gly residues" evidence="18">
    <location>
        <begin position="343"/>
        <end position="354"/>
    </location>
</feature>
<dbReference type="OrthoDB" id="9781261at2"/>
<dbReference type="GO" id="GO:0004129">
    <property type="term" value="F:cytochrome-c oxidase activity"/>
    <property type="evidence" value="ECO:0007669"/>
    <property type="project" value="UniProtKB-EC"/>
</dbReference>
<evidence type="ECO:0000313" key="23">
    <source>
        <dbReference type="Proteomes" id="UP000237684"/>
    </source>
</evidence>
<dbReference type="Gene3D" id="1.10.287.90">
    <property type="match status" value="1"/>
</dbReference>
<dbReference type="GO" id="GO:0042773">
    <property type="term" value="P:ATP synthesis coupled electron transport"/>
    <property type="evidence" value="ECO:0007669"/>
    <property type="project" value="TreeGrafter"/>
</dbReference>
<protein>
    <recommendedName>
        <fullName evidence="17">Cytochrome c oxidase subunit 2</fullName>
        <ecNumber evidence="17">7.1.1.9</ecNumber>
    </recommendedName>
</protein>
<evidence type="ECO:0000256" key="18">
    <source>
        <dbReference type="SAM" id="MobiDB-lite"/>
    </source>
</evidence>
<dbReference type="Pfam" id="PF02790">
    <property type="entry name" value="COX2_TM"/>
    <property type="match status" value="1"/>
</dbReference>
<dbReference type="EMBL" id="NIGF01000004">
    <property type="protein sequence ID" value="PQV64620.1"/>
    <property type="molecule type" value="Genomic_DNA"/>
</dbReference>
<dbReference type="PANTHER" id="PTHR22888">
    <property type="entry name" value="CYTOCHROME C OXIDASE, SUBUNIT II"/>
    <property type="match status" value="1"/>
</dbReference>
<dbReference type="Pfam" id="PF00116">
    <property type="entry name" value="COX2"/>
    <property type="match status" value="1"/>
</dbReference>
<evidence type="ECO:0000256" key="8">
    <source>
        <dbReference type="ARBA" id="ARBA00022967"/>
    </source>
</evidence>
<dbReference type="PROSITE" id="PS00078">
    <property type="entry name" value="COX2"/>
    <property type="match status" value="1"/>
</dbReference>
<evidence type="ECO:0000259" key="20">
    <source>
        <dbReference type="PROSITE" id="PS50857"/>
    </source>
</evidence>
<evidence type="ECO:0000256" key="5">
    <source>
        <dbReference type="ARBA" id="ARBA00022660"/>
    </source>
</evidence>
<feature type="compositionally biased region" description="Polar residues" evidence="18">
    <location>
        <begin position="362"/>
        <end position="374"/>
    </location>
</feature>
<dbReference type="GO" id="GO:0005506">
    <property type="term" value="F:iron ion binding"/>
    <property type="evidence" value="ECO:0007669"/>
    <property type="project" value="InterPro"/>
</dbReference>
<dbReference type="InterPro" id="IPR045187">
    <property type="entry name" value="CcO_II"/>
</dbReference>
<dbReference type="InterPro" id="IPR009056">
    <property type="entry name" value="Cyt_c-like_dom"/>
</dbReference>
<dbReference type="SUPFAM" id="SSF49503">
    <property type="entry name" value="Cupredoxins"/>
    <property type="match status" value="1"/>
</dbReference>
<dbReference type="PROSITE" id="PS51007">
    <property type="entry name" value="CYTC"/>
    <property type="match status" value="1"/>
</dbReference>
<dbReference type="CDD" id="cd13915">
    <property type="entry name" value="CuRO_HCO_II_like_2"/>
    <property type="match status" value="1"/>
</dbReference>
<dbReference type="InterPro" id="IPR036909">
    <property type="entry name" value="Cyt_c-like_dom_sf"/>
</dbReference>
<keyword evidence="5 16" id="KW-0679">Respiratory chain</keyword>
<dbReference type="AlphaFoldDB" id="A0A2S8SV02"/>
<dbReference type="InParanoid" id="A0A2S8SV02"/>
<evidence type="ECO:0000256" key="7">
    <source>
        <dbReference type="ARBA" id="ARBA00022723"/>
    </source>
</evidence>
<keyword evidence="8" id="KW-1278">Translocase</keyword>
<dbReference type="RefSeq" id="WP_105483000.1">
    <property type="nucleotide sequence ID" value="NZ_NIGF01000004.1"/>
</dbReference>
<keyword evidence="10 19" id="KW-1133">Transmembrane helix</keyword>
<evidence type="ECO:0000256" key="13">
    <source>
        <dbReference type="ARBA" id="ARBA00023136"/>
    </source>
</evidence>
<dbReference type="PROSITE" id="PS50857">
    <property type="entry name" value="COX2_CUA"/>
    <property type="match status" value="1"/>
</dbReference>
<evidence type="ECO:0000256" key="15">
    <source>
        <dbReference type="PROSITE-ProRule" id="PRU00433"/>
    </source>
</evidence>
<feature type="transmembrane region" description="Helical" evidence="19">
    <location>
        <begin position="68"/>
        <end position="94"/>
    </location>
</feature>
<dbReference type="InterPro" id="IPR011759">
    <property type="entry name" value="Cyt_c_oxidase_su2_TM_dom"/>
</dbReference>
<comment type="subcellular location">
    <subcellularLocation>
        <location evidence="16">Cell membrane</location>
        <topology evidence="16">Multi-pass membrane protein</topology>
    </subcellularLocation>
    <subcellularLocation>
        <location evidence="1">Membrane</location>
        <topology evidence="1">Multi-pass membrane protein</topology>
    </subcellularLocation>
</comment>
<evidence type="ECO:0000256" key="16">
    <source>
        <dbReference type="RuleBase" id="RU000456"/>
    </source>
</evidence>
<reference evidence="22 23" key="1">
    <citation type="journal article" date="2018" name="Syst. Appl. Microbiol.">
        <title>Abditibacterium utsteinense sp. nov., the first cultivated member of candidate phylum FBP, isolated from ice-free Antarctic soil samples.</title>
        <authorList>
            <person name="Tahon G."/>
            <person name="Tytgat B."/>
            <person name="Lebbe L."/>
            <person name="Carlier A."/>
            <person name="Willems A."/>
        </authorList>
    </citation>
    <scope>NUCLEOTIDE SEQUENCE [LARGE SCALE GENOMIC DNA]</scope>
    <source>
        <strain evidence="22 23">LMG 29911</strain>
    </source>
</reference>
<dbReference type="InterPro" id="IPR002429">
    <property type="entry name" value="CcO_II-like_C"/>
</dbReference>
<dbReference type="InterPro" id="IPR036257">
    <property type="entry name" value="Cyt_c_oxidase_su2_TM_sf"/>
</dbReference>
<evidence type="ECO:0000256" key="4">
    <source>
        <dbReference type="ARBA" id="ARBA00022617"/>
    </source>
</evidence>
<dbReference type="InterPro" id="IPR014222">
    <property type="entry name" value="Cyt_c_oxidase_su2"/>
</dbReference>
<comment type="catalytic activity">
    <reaction evidence="17">
        <text>4 Fe(II)-[cytochrome c] + O2 + 8 H(+)(in) = 4 Fe(III)-[cytochrome c] + 2 H2O + 4 H(+)(out)</text>
        <dbReference type="Rhea" id="RHEA:11436"/>
        <dbReference type="Rhea" id="RHEA-COMP:10350"/>
        <dbReference type="Rhea" id="RHEA-COMP:14399"/>
        <dbReference type="ChEBI" id="CHEBI:15377"/>
        <dbReference type="ChEBI" id="CHEBI:15378"/>
        <dbReference type="ChEBI" id="CHEBI:15379"/>
        <dbReference type="ChEBI" id="CHEBI:29033"/>
        <dbReference type="ChEBI" id="CHEBI:29034"/>
        <dbReference type="EC" id="7.1.1.9"/>
    </reaction>
</comment>
<evidence type="ECO:0000256" key="14">
    <source>
        <dbReference type="ARBA" id="ARBA00024688"/>
    </source>
</evidence>
<dbReference type="Pfam" id="PF00034">
    <property type="entry name" value="Cytochrom_C"/>
    <property type="match status" value="1"/>
</dbReference>
<evidence type="ECO:0000256" key="9">
    <source>
        <dbReference type="ARBA" id="ARBA00022982"/>
    </source>
</evidence>
<keyword evidence="9 16" id="KW-0249">Electron transport</keyword>
<feature type="compositionally biased region" description="Low complexity" evidence="18">
    <location>
        <begin position="469"/>
        <end position="478"/>
    </location>
</feature>
<evidence type="ECO:0000256" key="19">
    <source>
        <dbReference type="SAM" id="Phobius"/>
    </source>
</evidence>
<dbReference type="EC" id="7.1.1.9" evidence="17"/>
<evidence type="ECO:0000256" key="2">
    <source>
        <dbReference type="ARBA" id="ARBA00007866"/>
    </source>
</evidence>
<evidence type="ECO:0000259" key="21">
    <source>
        <dbReference type="PROSITE" id="PS51007"/>
    </source>
</evidence>
<feature type="transmembrane region" description="Helical" evidence="19">
    <location>
        <begin position="26"/>
        <end position="48"/>
    </location>
</feature>
<name>A0A2S8SV02_9BACT</name>
<keyword evidence="11 15" id="KW-0408">Iron</keyword>
<keyword evidence="3 16" id="KW-0813">Transport</keyword>
<comment type="cofactor">
    <cofactor evidence="17">
        <name>Cu cation</name>
        <dbReference type="ChEBI" id="CHEBI:23378"/>
    </cofactor>
    <text evidence="17">Binds a copper A center.</text>
</comment>
<comment type="similarity">
    <text evidence="2 16">Belongs to the cytochrome c oxidase subunit 2 family.</text>
</comment>
<dbReference type="InterPro" id="IPR001505">
    <property type="entry name" value="Copper_CuA"/>
</dbReference>
<evidence type="ECO:0000256" key="11">
    <source>
        <dbReference type="ARBA" id="ARBA00023004"/>
    </source>
</evidence>
<evidence type="ECO:0000256" key="17">
    <source>
        <dbReference type="RuleBase" id="RU004024"/>
    </source>
</evidence>
<feature type="compositionally biased region" description="Polar residues" evidence="18">
    <location>
        <begin position="508"/>
        <end position="523"/>
    </location>
</feature>
<dbReference type="PANTHER" id="PTHR22888:SF9">
    <property type="entry name" value="CYTOCHROME C OXIDASE SUBUNIT 2"/>
    <property type="match status" value="1"/>
</dbReference>
<dbReference type="Gene3D" id="1.10.760.10">
    <property type="entry name" value="Cytochrome c-like domain"/>
    <property type="match status" value="1"/>
</dbReference>
<dbReference type="InterPro" id="IPR008168">
    <property type="entry name" value="Cyt_C_IC"/>
</dbReference>